<dbReference type="Proteomes" id="UP000177625">
    <property type="component" value="Unassembled WGS sequence"/>
</dbReference>
<dbReference type="EMBL" id="FJVC01000198">
    <property type="protein sequence ID" value="CZT44892.1"/>
    <property type="molecule type" value="Genomic_DNA"/>
</dbReference>
<reference evidence="4" key="1">
    <citation type="submission" date="2016-03" db="EMBL/GenBank/DDBJ databases">
        <authorList>
            <person name="Guldener U."/>
        </authorList>
    </citation>
    <scope>NUCLEOTIDE SEQUENCE [LARGE SCALE GENOMIC DNA]</scope>
</reference>
<evidence type="ECO:0000256" key="2">
    <source>
        <dbReference type="SAM" id="SignalP"/>
    </source>
</evidence>
<evidence type="ECO:0000313" key="3">
    <source>
        <dbReference type="EMBL" id="CZT44892.1"/>
    </source>
</evidence>
<keyword evidence="4" id="KW-1185">Reference proteome</keyword>
<evidence type="ECO:0000256" key="1">
    <source>
        <dbReference type="SAM" id="Coils"/>
    </source>
</evidence>
<dbReference type="AlphaFoldDB" id="A0A1E1M709"/>
<proteinExistence type="predicted"/>
<feature type="coiled-coil region" evidence="1">
    <location>
        <begin position="23"/>
        <end position="50"/>
    </location>
</feature>
<accession>A0A1E1M709</accession>
<organism evidence="3 4">
    <name type="scientific">Rhynchosporium secalis</name>
    <name type="common">Barley scald fungus</name>
    <dbReference type="NCBI Taxonomy" id="38038"/>
    <lineage>
        <taxon>Eukaryota</taxon>
        <taxon>Fungi</taxon>
        <taxon>Dikarya</taxon>
        <taxon>Ascomycota</taxon>
        <taxon>Pezizomycotina</taxon>
        <taxon>Leotiomycetes</taxon>
        <taxon>Helotiales</taxon>
        <taxon>Ploettnerulaceae</taxon>
        <taxon>Rhynchosporium</taxon>
    </lineage>
</organism>
<feature type="chain" id="PRO_5009448033" evidence="2">
    <location>
        <begin position="18"/>
        <end position="50"/>
    </location>
</feature>
<protein>
    <submittedName>
        <fullName evidence="3">Uncharacterized protein</fullName>
    </submittedName>
</protein>
<gene>
    <name evidence="3" type="ORF">RSE6_05144</name>
</gene>
<keyword evidence="2" id="KW-0732">Signal</keyword>
<sequence>MPRSLLVLVIILLEARAILYESLADNLRVEADLEEEVERKEEESKGLIKL</sequence>
<evidence type="ECO:0000313" key="4">
    <source>
        <dbReference type="Proteomes" id="UP000177625"/>
    </source>
</evidence>
<feature type="signal peptide" evidence="2">
    <location>
        <begin position="1"/>
        <end position="17"/>
    </location>
</feature>
<name>A0A1E1M709_RHYSE</name>
<keyword evidence="1" id="KW-0175">Coiled coil</keyword>